<feature type="compositionally biased region" description="Basic residues" evidence="1">
    <location>
        <begin position="51"/>
        <end position="69"/>
    </location>
</feature>
<protein>
    <submittedName>
        <fullName evidence="2">Uncharacterized protein</fullName>
    </submittedName>
</protein>
<accession>A0A0R1GSM3</accession>
<evidence type="ECO:0000256" key="1">
    <source>
        <dbReference type="SAM" id="MobiDB-lite"/>
    </source>
</evidence>
<dbReference type="PATRIC" id="fig|1423722.3.peg.1500"/>
<proteinExistence type="predicted"/>
<keyword evidence="3" id="KW-1185">Reference proteome</keyword>
<evidence type="ECO:0000313" key="3">
    <source>
        <dbReference type="Proteomes" id="UP000050909"/>
    </source>
</evidence>
<comment type="caution">
    <text evidence="2">The sequence shown here is derived from an EMBL/GenBank/DDBJ whole genome shotgun (WGS) entry which is preliminary data.</text>
</comment>
<dbReference type="EMBL" id="AZCV01000007">
    <property type="protein sequence ID" value="KRK37131.1"/>
    <property type="molecule type" value="Genomic_DNA"/>
</dbReference>
<gene>
    <name evidence="2" type="ORF">FC62_GL001474</name>
</gene>
<dbReference type="AlphaFoldDB" id="A0A0R1GSM3"/>
<name>A0A0R1GSM3_9LACO</name>
<organism evidence="2 3">
    <name type="scientific">Amylolactobacillus amylotrophicus DSM 20534</name>
    <dbReference type="NCBI Taxonomy" id="1423722"/>
    <lineage>
        <taxon>Bacteria</taxon>
        <taxon>Bacillati</taxon>
        <taxon>Bacillota</taxon>
        <taxon>Bacilli</taxon>
        <taxon>Lactobacillales</taxon>
        <taxon>Lactobacillaceae</taxon>
        <taxon>Amylolactobacillus</taxon>
    </lineage>
</organism>
<sequence length="69" mass="8179">MLRKQQEINLLLSQIHTIALQGKNNTDNQADFARYKKISDIVKKLIDKTSTRKPCKRRESRRKRQESLP</sequence>
<feature type="region of interest" description="Disordered" evidence="1">
    <location>
        <begin position="49"/>
        <end position="69"/>
    </location>
</feature>
<dbReference type="Proteomes" id="UP000050909">
    <property type="component" value="Unassembled WGS sequence"/>
</dbReference>
<dbReference type="RefSeq" id="WP_054746219.1">
    <property type="nucleotide sequence ID" value="NZ_AZCV01000007.1"/>
</dbReference>
<reference evidence="2 3" key="1">
    <citation type="journal article" date="2015" name="Genome Announc.">
        <title>Expanding the biotechnology potential of lactobacilli through comparative genomics of 213 strains and associated genera.</title>
        <authorList>
            <person name="Sun Z."/>
            <person name="Harris H.M."/>
            <person name="McCann A."/>
            <person name="Guo C."/>
            <person name="Argimon S."/>
            <person name="Zhang W."/>
            <person name="Yang X."/>
            <person name="Jeffery I.B."/>
            <person name="Cooney J.C."/>
            <person name="Kagawa T.F."/>
            <person name="Liu W."/>
            <person name="Song Y."/>
            <person name="Salvetti E."/>
            <person name="Wrobel A."/>
            <person name="Rasinkangas P."/>
            <person name="Parkhill J."/>
            <person name="Rea M.C."/>
            <person name="O'Sullivan O."/>
            <person name="Ritari J."/>
            <person name="Douillard F.P."/>
            <person name="Paul Ross R."/>
            <person name="Yang R."/>
            <person name="Briner A.E."/>
            <person name="Felis G.E."/>
            <person name="de Vos W.M."/>
            <person name="Barrangou R."/>
            <person name="Klaenhammer T.R."/>
            <person name="Caufield P.W."/>
            <person name="Cui Y."/>
            <person name="Zhang H."/>
            <person name="O'Toole P.W."/>
        </authorList>
    </citation>
    <scope>NUCLEOTIDE SEQUENCE [LARGE SCALE GENOMIC DNA]</scope>
    <source>
        <strain evidence="2 3">DSM 20534</strain>
    </source>
</reference>
<evidence type="ECO:0000313" key="2">
    <source>
        <dbReference type="EMBL" id="KRK37131.1"/>
    </source>
</evidence>